<name>A0A239N834_9ACTN</name>
<reference evidence="3 4" key="1">
    <citation type="submission" date="2017-06" db="EMBL/GenBank/DDBJ databases">
        <authorList>
            <person name="Kim H.J."/>
            <person name="Triplett B.A."/>
        </authorList>
    </citation>
    <scope>NUCLEOTIDE SEQUENCE [LARGE SCALE GENOMIC DNA]</scope>
    <source>
        <strain evidence="3 4">CGMCC 4.1858</strain>
    </source>
</reference>
<dbReference type="RefSeq" id="WP_089228462.1">
    <property type="nucleotide sequence ID" value="NZ_FZOF01000032.1"/>
</dbReference>
<dbReference type="AlphaFoldDB" id="A0A239N834"/>
<dbReference type="SMART" id="SM00867">
    <property type="entry name" value="YceI"/>
    <property type="match status" value="1"/>
</dbReference>
<dbReference type="PANTHER" id="PTHR34406:SF1">
    <property type="entry name" value="PROTEIN YCEI"/>
    <property type="match status" value="1"/>
</dbReference>
<dbReference type="Gene3D" id="2.40.128.110">
    <property type="entry name" value="Lipid/polyisoprenoid-binding, YceI-like"/>
    <property type="match status" value="1"/>
</dbReference>
<gene>
    <name evidence="3" type="ORF">SAMN05216252_13281</name>
</gene>
<feature type="domain" description="Lipid/polyisoprenoid-binding YceI-like" evidence="2">
    <location>
        <begin position="22"/>
        <end position="191"/>
    </location>
</feature>
<dbReference type="Proteomes" id="UP000198280">
    <property type="component" value="Unassembled WGS sequence"/>
</dbReference>
<evidence type="ECO:0000313" key="3">
    <source>
        <dbReference type="EMBL" id="SNT51066.1"/>
    </source>
</evidence>
<evidence type="ECO:0000259" key="2">
    <source>
        <dbReference type="SMART" id="SM00867"/>
    </source>
</evidence>
<evidence type="ECO:0000313" key="4">
    <source>
        <dbReference type="Proteomes" id="UP000198280"/>
    </source>
</evidence>
<dbReference type="Pfam" id="PF04264">
    <property type="entry name" value="YceI"/>
    <property type="match status" value="1"/>
</dbReference>
<dbReference type="InterPro" id="IPR007372">
    <property type="entry name" value="Lipid/polyisoprenoid-bd_YceI"/>
</dbReference>
<protein>
    <submittedName>
        <fullName evidence="3">Polyisoprenoid-binding protein YceI</fullName>
    </submittedName>
</protein>
<comment type="similarity">
    <text evidence="1">Belongs to the UPF0312 family.</text>
</comment>
<accession>A0A239N834</accession>
<sequence length="198" mass="21215">MPRNCAETTVPGARPREELTGAYVIDPVHSAVGFSVRHAMVTRVRGGFTAFEGFLRLDGLRPARSEAHVSVQTGSLTTGLRARDSHITGPDFLDSATFPLMVFRSTAVAPSGGNGFRMTGNLTIKDIELPVHVDLAYGGTARDADGQWRVGFEGSATLRRSDWGLDWNVPLQTGGVLLSDKVRLELSVAALQLGPEAL</sequence>
<organism evidence="3 4">
    <name type="scientific">Actinacidiphila glaucinigra</name>
    <dbReference type="NCBI Taxonomy" id="235986"/>
    <lineage>
        <taxon>Bacteria</taxon>
        <taxon>Bacillati</taxon>
        <taxon>Actinomycetota</taxon>
        <taxon>Actinomycetes</taxon>
        <taxon>Kitasatosporales</taxon>
        <taxon>Streptomycetaceae</taxon>
        <taxon>Actinacidiphila</taxon>
    </lineage>
</organism>
<dbReference type="PANTHER" id="PTHR34406">
    <property type="entry name" value="PROTEIN YCEI"/>
    <property type="match status" value="1"/>
</dbReference>
<dbReference type="SUPFAM" id="SSF101874">
    <property type="entry name" value="YceI-like"/>
    <property type="match status" value="1"/>
</dbReference>
<keyword evidence="4" id="KW-1185">Reference proteome</keyword>
<dbReference type="EMBL" id="FZOF01000032">
    <property type="protein sequence ID" value="SNT51066.1"/>
    <property type="molecule type" value="Genomic_DNA"/>
</dbReference>
<proteinExistence type="inferred from homology"/>
<dbReference type="InterPro" id="IPR036761">
    <property type="entry name" value="TTHA0802/YceI-like_sf"/>
</dbReference>
<evidence type="ECO:0000256" key="1">
    <source>
        <dbReference type="ARBA" id="ARBA00008812"/>
    </source>
</evidence>
<dbReference type="OrthoDB" id="9811006at2"/>